<evidence type="ECO:0000313" key="3">
    <source>
        <dbReference type="Proteomes" id="UP000289340"/>
    </source>
</evidence>
<dbReference type="EMBL" id="QZWG01000006">
    <property type="protein sequence ID" value="RZC07888.1"/>
    <property type="molecule type" value="Genomic_DNA"/>
</dbReference>
<evidence type="ECO:0000313" key="2">
    <source>
        <dbReference type="EMBL" id="RZC07888.1"/>
    </source>
</evidence>
<feature type="non-terminal residue" evidence="2">
    <location>
        <position position="1"/>
    </location>
</feature>
<reference evidence="2 3" key="1">
    <citation type="submission" date="2018-09" db="EMBL/GenBank/DDBJ databases">
        <title>A high-quality reference genome of wild soybean provides a powerful tool to mine soybean genomes.</title>
        <authorList>
            <person name="Xie M."/>
            <person name="Chung C.Y.L."/>
            <person name="Li M.-W."/>
            <person name="Wong F.-L."/>
            <person name="Chan T.-F."/>
            <person name="Lam H.-M."/>
        </authorList>
    </citation>
    <scope>NUCLEOTIDE SEQUENCE [LARGE SCALE GENOMIC DNA]</scope>
    <source>
        <strain evidence="3">cv. W05</strain>
        <tissue evidence="2">Hypocotyl of etiolated seedlings</tissue>
    </source>
</reference>
<feature type="region of interest" description="Disordered" evidence="1">
    <location>
        <begin position="1"/>
        <end position="20"/>
    </location>
</feature>
<proteinExistence type="predicted"/>
<protein>
    <submittedName>
        <fullName evidence="2">Uncharacterized protein</fullName>
    </submittedName>
</protein>
<dbReference type="Proteomes" id="UP000289340">
    <property type="component" value="Chromosome 6"/>
</dbReference>
<gene>
    <name evidence="2" type="ORF">D0Y65_014896</name>
</gene>
<keyword evidence="3" id="KW-1185">Reference proteome</keyword>
<accession>A0A445KAQ4</accession>
<feature type="compositionally biased region" description="Basic and acidic residues" evidence="1">
    <location>
        <begin position="1"/>
        <end position="15"/>
    </location>
</feature>
<evidence type="ECO:0000256" key="1">
    <source>
        <dbReference type="SAM" id="MobiDB-lite"/>
    </source>
</evidence>
<dbReference type="AlphaFoldDB" id="A0A445KAQ4"/>
<comment type="caution">
    <text evidence="2">The sequence shown here is derived from an EMBL/GenBank/DDBJ whole genome shotgun (WGS) entry which is preliminary data.</text>
</comment>
<name>A0A445KAQ4_GLYSO</name>
<organism evidence="2 3">
    <name type="scientific">Glycine soja</name>
    <name type="common">Wild soybean</name>
    <dbReference type="NCBI Taxonomy" id="3848"/>
    <lineage>
        <taxon>Eukaryota</taxon>
        <taxon>Viridiplantae</taxon>
        <taxon>Streptophyta</taxon>
        <taxon>Embryophyta</taxon>
        <taxon>Tracheophyta</taxon>
        <taxon>Spermatophyta</taxon>
        <taxon>Magnoliopsida</taxon>
        <taxon>eudicotyledons</taxon>
        <taxon>Gunneridae</taxon>
        <taxon>Pentapetalae</taxon>
        <taxon>rosids</taxon>
        <taxon>fabids</taxon>
        <taxon>Fabales</taxon>
        <taxon>Fabaceae</taxon>
        <taxon>Papilionoideae</taxon>
        <taxon>50 kb inversion clade</taxon>
        <taxon>NPAAA clade</taxon>
        <taxon>indigoferoid/millettioid clade</taxon>
        <taxon>Phaseoleae</taxon>
        <taxon>Glycine</taxon>
        <taxon>Glycine subgen. Soja</taxon>
    </lineage>
</organism>
<sequence length="235" mass="26909">RQPWRDKSHQRRPSEVSRGQFNSSRACLMPDIMNACGVMDLEMVGGSFTWRKIIQAGGHAAWMSHPDYAALVQHTWVSTIGNVHRKLDYIQKKSTKFNERVLGDIFKRNCQIEARIKGVHKQLDTFPYSHFIIWRNNFRPNIIRYSIRSEFCGIKNQGNNGLSLITRIPNFSIHKQSSEEEEIGYYTLILEDVVANDVLSMVATAFATGTFDTILAETLIVPIPKVDAPMTFKDF</sequence>